<protein>
    <submittedName>
        <fullName evidence="2">Uncharacterized protein</fullName>
    </submittedName>
</protein>
<reference evidence="2 3" key="1">
    <citation type="submission" date="2020-01" db="EMBL/GenBank/DDBJ databases">
        <title>Draft genome sequence of Cand. Neptunochlamydia vexilliferae K9.</title>
        <authorList>
            <person name="Schulz F."/>
            <person name="Koestlbacher S."/>
            <person name="Wascher F."/>
            <person name="Pizzetti I."/>
            <person name="Horn M."/>
        </authorList>
    </citation>
    <scope>NUCLEOTIDE SEQUENCE [LARGE SCALE GENOMIC DNA]</scope>
    <source>
        <strain evidence="2 3">K9</strain>
    </source>
</reference>
<gene>
    <name evidence="2" type="ORF">NEPTK9_001078</name>
</gene>
<evidence type="ECO:0000313" key="3">
    <source>
        <dbReference type="Proteomes" id="UP001194714"/>
    </source>
</evidence>
<proteinExistence type="predicted"/>
<name>A0ABS0AZK5_9BACT</name>
<dbReference type="EMBL" id="JAAEJV010000028">
    <property type="protein sequence ID" value="MBF5059564.1"/>
    <property type="molecule type" value="Genomic_DNA"/>
</dbReference>
<sequence>MGRRKMMAGIEGVQGGGHHSKDEIERYQDDYKKGLDLFHKSFEEYTKPNVEFHKKEQLKKVMDEALGVMNESASAALKERKIKDEEKLNTDYANFINDPSPENQKKVAEDIQTLSE</sequence>
<feature type="region of interest" description="Disordered" evidence="1">
    <location>
        <begin position="1"/>
        <end position="25"/>
    </location>
</feature>
<dbReference type="Proteomes" id="UP001194714">
    <property type="component" value="Unassembled WGS sequence"/>
</dbReference>
<feature type="region of interest" description="Disordered" evidence="1">
    <location>
        <begin position="93"/>
        <end position="116"/>
    </location>
</feature>
<evidence type="ECO:0000256" key="1">
    <source>
        <dbReference type="SAM" id="MobiDB-lite"/>
    </source>
</evidence>
<accession>A0ABS0AZK5</accession>
<organism evidence="2 3">
    <name type="scientific">Candidatus Neptunichlamydia vexilliferae</name>
    <dbReference type="NCBI Taxonomy" id="1651774"/>
    <lineage>
        <taxon>Bacteria</taxon>
        <taxon>Pseudomonadati</taxon>
        <taxon>Chlamydiota</taxon>
        <taxon>Chlamydiia</taxon>
        <taxon>Parachlamydiales</taxon>
        <taxon>Simkaniaceae</taxon>
        <taxon>Candidatus Neptunichlamydia</taxon>
    </lineage>
</organism>
<keyword evidence="3" id="KW-1185">Reference proteome</keyword>
<comment type="caution">
    <text evidence="2">The sequence shown here is derived from an EMBL/GenBank/DDBJ whole genome shotgun (WGS) entry which is preliminary data.</text>
</comment>
<evidence type="ECO:0000313" key="2">
    <source>
        <dbReference type="EMBL" id="MBF5059564.1"/>
    </source>
</evidence>